<feature type="transmembrane region" description="Helical" evidence="1">
    <location>
        <begin position="95"/>
        <end position="117"/>
    </location>
</feature>
<feature type="transmembrane region" description="Helical" evidence="1">
    <location>
        <begin position="28"/>
        <end position="50"/>
    </location>
</feature>
<feature type="transmembrane region" description="Helical" evidence="1">
    <location>
        <begin position="298"/>
        <end position="319"/>
    </location>
</feature>
<dbReference type="OrthoDB" id="2466856at2"/>
<dbReference type="PANTHER" id="PTHR34978">
    <property type="entry name" value="POSSIBLE SENSOR-TRANSDUCER PROTEIN BLAR"/>
    <property type="match status" value="1"/>
</dbReference>
<keyword evidence="1" id="KW-0812">Transmembrane</keyword>
<sequence>MMASVMVGLILLIKAVLGNRLSPRWHYLLWMLVILRLLLLWAPESSFSIYNMLPYSHETSPTFHIISSLPSEESVVPSSSMHHEGKKVESASLSLYTLGLFIWIVGVFCFGMVAIVVNRRVYLHIKKQSIITDPRVIQLFERCKKKMSVKRSIPLVVSNGISSPTVFGFMRPRILLSDTLLQTLGDKQLQFIFYHELAHIKRNDVGINLLMNALLLLHWFNPLLWYAYYRMREDQEIACDARALTYIDSEQKIEYGHTIIRLLEHYSRNQHLPSLANLVGSKNQLKRRILMIKNFHKGSYRLSTLGLVAAIVISGASLVNAKAPFQNTVAQKQDSEKLYAGGFKKIPASEALADKNVKAALDRVYAQFPETKSYEISVYQDVDSSEQYTIRLNEGAFQFSVDLKTGKVIDSIRSLAASEALADKYVKAALDRVYAQFPETKSYAIEASFLDRGDSSWYNITLSDKDFKNYFTVAVDSKTGQVSNTVQSLKASEVLSNENVKSGVDKMHALKPETKSYEITEASVTENNFSVSYHITLSDKDSEDSIVFSIDGKTGELIGY</sequence>
<dbReference type="AlphaFoldDB" id="A0A518VF97"/>
<evidence type="ECO:0000313" key="3">
    <source>
        <dbReference type="EMBL" id="QDX95677.1"/>
    </source>
</evidence>
<evidence type="ECO:0000313" key="4">
    <source>
        <dbReference type="Proteomes" id="UP000319432"/>
    </source>
</evidence>
<dbReference type="InterPro" id="IPR008756">
    <property type="entry name" value="Peptidase_M56"/>
</dbReference>
<keyword evidence="1" id="KW-1133">Transmembrane helix</keyword>
<keyword evidence="4" id="KW-1185">Reference proteome</keyword>
<proteinExistence type="predicted"/>
<feature type="domain" description="Peptidase M56" evidence="2">
    <location>
        <begin position="2"/>
        <end position="292"/>
    </location>
</feature>
<name>A0A518VF97_BRELA</name>
<keyword evidence="1" id="KW-0472">Membrane</keyword>
<dbReference type="Gene3D" id="3.30.2010.10">
    <property type="entry name" value="Metalloproteases ('zincins'), catalytic domain"/>
    <property type="match status" value="1"/>
</dbReference>
<dbReference type="InterPro" id="IPR052173">
    <property type="entry name" value="Beta-lactam_resp_regulator"/>
</dbReference>
<organism evidence="3 4">
    <name type="scientific">Brevibacillus laterosporus</name>
    <name type="common">Bacillus laterosporus</name>
    <dbReference type="NCBI Taxonomy" id="1465"/>
    <lineage>
        <taxon>Bacteria</taxon>
        <taxon>Bacillati</taxon>
        <taxon>Bacillota</taxon>
        <taxon>Bacilli</taxon>
        <taxon>Bacillales</taxon>
        <taxon>Paenibacillaceae</taxon>
        <taxon>Brevibacillus</taxon>
    </lineage>
</organism>
<evidence type="ECO:0000259" key="2">
    <source>
        <dbReference type="Pfam" id="PF05569"/>
    </source>
</evidence>
<feature type="transmembrane region" description="Helical" evidence="1">
    <location>
        <begin position="209"/>
        <end position="228"/>
    </location>
</feature>
<accession>A0A518VF97</accession>
<protein>
    <submittedName>
        <fullName evidence="3">M56 family metallopeptidase</fullName>
    </submittedName>
</protein>
<gene>
    <name evidence="3" type="ORF">EEL30_05425</name>
</gene>
<dbReference type="Proteomes" id="UP000319432">
    <property type="component" value="Chromosome"/>
</dbReference>
<dbReference type="CDD" id="cd07341">
    <property type="entry name" value="M56_BlaR1_MecR1_like"/>
    <property type="match status" value="1"/>
</dbReference>
<dbReference type="EMBL" id="CP033464">
    <property type="protein sequence ID" value="QDX95677.1"/>
    <property type="molecule type" value="Genomic_DNA"/>
</dbReference>
<reference evidence="3 4" key="1">
    <citation type="submission" date="2018-11" db="EMBL/GenBank/DDBJ databases">
        <title>Phylogenetic determinants of toxin gene distribution in genomes of Brevibacillus laterosporus.</title>
        <authorList>
            <person name="Glare T.R."/>
            <person name="Durrant A."/>
            <person name="Berry C."/>
            <person name="Palma L."/>
            <person name="Ormskirk M."/>
            <person name="Cox M.O."/>
        </authorList>
    </citation>
    <scope>NUCLEOTIDE SEQUENCE [LARGE SCALE GENOMIC DNA]</scope>
    <source>
        <strain evidence="3 4">1821L</strain>
    </source>
</reference>
<dbReference type="PANTHER" id="PTHR34978:SF3">
    <property type="entry name" value="SLR0241 PROTEIN"/>
    <property type="match status" value="1"/>
</dbReference>
<evidence type="ECO:0000256" key="1">
    <source>
        <dbReference type="SAM" id="Phobius"/>
    </source>
</evidence>
<dbReference type="Pfam" id="PF05569">
    <property type="entry name" value="Peptidase_M56"/>
    <property type="match status" value="1"/>
</dbReference>